<evidence type="ECO:0000313" key="1">
    <source>
        <dbReference type="EMBL" id="KAI0092893.1"/>
    </source>
</evidence>
<proteinExistence type="predicted"/>
<dbReference type="EMBL" id="MU274903">
    <property type="protein sequence ID" value="KAI0092893.1"/>
    <property type="molecule type" value="Genomic_DNA"/>
</dbReference>
<name>A0ACB8UEY6_9APHY</name>
<reference evidence="1" key="1">
    <citation type="journal article" date="2021" name="Environ. Microbiol.">
        <title>Gene family expansions and transcriptome signatures uncover fungal adaptations to wood decay.</title>
        <authorList>
            <person name="Hage H."/>
            <person name="Miyauchi S."/>
            <person name="Viragh M."/>
            <person name="Drula E."/>
            <person name="Min B."/>
            <person name="Chaduli D."/>
            <person name="Navarro D."/>
            <person name="Favel A."/>
            <person name="Norest M."/>
            <person name="Lesage-Meessen L."/>
            <person name="Balint B."/>
            <person name="Merenyi Z."/>
            <person name="de Eugenio L."/>
            <person name="Morin E."/>
            <person name="Martinez A.T."/>
            <person name="Baldrian P."/>
            <person name="Stursova M."/>
            <person name="Martinez M.J."/>
            <person name="Novotny C."/>
            <person name="Magnuson J.K."/>
            <person name="Spatafora J.W."/>
            <person name="Maurice S."/>
            <person name="Pangilinan J."/>
            <person name="Andreopoulos W."/>
            <person name="LaButti K."/>
            <person name="Hundley H."/>
            <person name="Na H."/>
            <person name="Kuo A."/>
            <person name="Barry K."/>
            <person name="Lipzen A."/>
            <person name="Henrissat B."/>
            <person name="Riley R."/>
            <person name="Ahrendt S."/>
            <person name="Nagy L.G."/>
            <person name="Grigoriev I.V."/>
            <person name="Martin F."/>
            <person name="Rosso M.N."/>
        </authorList>
    </citation>
    <scope>NUCLEOTIDE SEQUENCE</scope>
    <source>
        <strain evidence="1">CBS 384.51</strain>
    </source>
</reference>
<organism evidence="1 2">
    <name type="scientific">Irpex rosettiformis</name>
    <dbReference type="NCBI Taxonomy" id="378272"/>
    <lineage>
        <taxon>Eukaryota</taxon>
        <taxon>Fungi</taxon>
        <taxon>Dikarya</taxon>
        <taxon>Basidiomycota</taxon>
        <taxon>Agaricomycotina</taxon>
        <taxon>Agaricomycetes</taxon>
        <taxon>Polyporales</taxon>
        <taxon>Irpicaceae</taxon>
        <taxon>Irpex</taxon>
    </lineage>
</organism>
<gene>
    <name evidence="1" type="ORF">BDY19DRAFT_513670</name>
</gene>
<protein>
    <submittedName>
        <fullName evidence="1">Uncharacterized protein</fullName>
    </submittedName>
</protein>
<keyword evidence="2" id="KW-1185">Reference proteome</keyword>
<accession>A0ACB8UEY6</accession>
<comment type="caution">
    <text evidence="1">The sequence shown here is derived from an EMBL/GenBank/DDBJ whole genome shotgun (WGS) entry which is preliminary data.</text>
</comment>
<sequence>MNLWRAVACTKPVPRATYRATRWASTERVSVFKRDSSINTMRKYVERNLQKGKYQAALEVVSKHMGSTTLHNRSRFESYESAVNIFLEYGHTVSAKGLHTRMRTEGFIPSLRLRASMTILHGYLKAQPLKSVLAAARKAVALEGFSEETLRYLLRIIFVNLPCSSTMIEGVVHSFMRTCHADYELSPQTKKFLGYLHTRLGSEEIAAKWVPPSGVEVMTRDRKRLFAMAGSDPKVQSVIQSAILRLDKNDKDHDRTLYNSLIEVFFKKRDYPRAFRIYRLMFSVGEAISPNATTYKLIFDALTIGNQPRNLRTRKYKMPLDAAPRKLFQGMTFIHAQQPASPLKGTSPVISIHSLTAALQTFMRQDDYAAAFVVLRTFYIHNYKLPVKAYTIVIEALVRRIRKESRFVASESESRELTQWMDRFLGHRRVPYIPDDAVFVDAILNIGLQPQLTLKHIPLSSKTQLHAFLYWSGSQETSDKAVNNFLELSKTPYRIPGSLVVIGLLKAWDDKWDVVPLQRILRRAILALYVKLFMRPAKAISIEILEAKQEMLYVKR</sequence>
<evidence type="ECO:0000313" key="2">
    <source>
        <dbReference type="Proteomes" id="UP001055072"/>
    </source>
</evidence>
<dbReference type="Proteomes" id="UP001055072">
    <property type="component" value="Unassembled WGS sequence"/>
</dbReference>